<organism evidence="3 4">
    <name type="scientific">Terrabacter aerolatus</name>
    <dbReference type="NCBI Taxonomy" id="422442"/>
    <lineage>
        <taxon>Bacteria</taxon>
        <taxon>Bacillati</taxon>
        <taxon>Actinomycetota</taxon>
        <taxon>Actinomycetes</taxon>
        <taxon>Micrococcales</taxon>
        <taxon>Intrasporangiaceae</taxon>
        <taxon>Terrabacter</taxon>
    </lineage>
</organism>
<keyword evidence="2" id="KW-1133">Transmembrane helix</keyword>
<feature type="transmembrane region" description="Helical" evidence="2">
    <location>
        <begin position="129"/>
        <end position="149"/>
    </location>
</feature>
<feature type="transmembrane region" description="Helical" evidence="2">
    <location>
        <begin position="61"/>
        <end position="82"/>
    </location>
</feature>
<comment type="caution">
    <text evidence="3">The sequence shown here is derived from an EMBL/GenBank/DDBJ whole genome shotgun (WGS) entry which is preliminary data.</text>
</comment>
<dbReference type="EMBL" id="BJYX01000032">
    <property type="protein sequence ID" value="GEO32001.1"/>
    <property type="molecule type" value="Genomic_DNA"/>
</dbReference>
<keyword evidence="2" id="KW-0472">Membrane</keyword>
<feature type="region of interest" description="Disordered" evidence="1">
    <location>
        <begin position="176"/>
        <end position="265"/>
    </location>
</feature>
<proteinExistence type="predicted"/>
<accession>A0A512D696</accession>
<sequence length="265" mass="25649">MTEQLTDDLSDTRTGTRVEPAPTPEPDARPRAKLLDLSVTQLIGGSMAAATAAALGSRLGVVGTIAGAAVLSVVSATAASLYTNSMARAKEAVVLVRSRRGVDGAEVAVVTERRWRGWRRPDRPTTRRVLATTAAVFAIAAAFVTGVQLTTGAQVTGTNLGGRTAAGAVVDSPVASRADAAQQGSRAGVAPVPQGSAAAPSTPATTTPATGAGATAAPSSAASSAPAPTGTPATTGAGGATATSGSTVTGTPTAPAGGASTPTAP</sequence>
<evidence type="ECO:0000256" key="2">
    <source>
        <dbReference type="SAM" id="Phobius"/>
    </source>
</evidence>
<evidence type="ECO:0000256" key="1">
    <source>
        <dbReference type="SAM" id="MobiDB-lite"/>
    </source>
</evidence>
<dbReference type="AlphaFoldDB" id="A0A512D696"/>
<protein>
    <submittedName>
        <fullName evidence="3">Uncharacterized protein</fullName>
    </submittedName>
</protein>
<keyword evidence="4" id="KW-1185">Reference proteome</keyword>
<dbReference type="Proteomes" id="UP000321534">
    <property type="component" value="Unassembled WGS sequence"/>
</dbReference>
<name>A0A512D696_9MICO</name>
<feature type="region of interest" description="Disordered" evidence="1">
    <location>
        <begin position="1"/>
        <end position="29"/>
    </location>
</feature>
<reference evidence="3 4" key="1">
    <citation type="submission" date="2019-07" db="EMBL/GenBank/DDBJ databases">
        <title>Whole genome shotgun sequence of Terrabacter aerolatus NBRC 106305.</title>
        <authorList>
            <person name="Hosoyama A."/>
            <person name="Uohara A."/>
            <person name="Ohji S."/>
            <person name="Ichikawa N."/>
        </authorList>
    </citation>
    <scope>NUCLEOTIDE SEQUENCE [LARGE SCALE GENOMIC DNA]</scope>
    <source>
        <strain evidence="3 4">NBRC 106305</strain>
    </source>
</reference>
<evidence type="ECO:0000313" key="3">
    <source>
        <dbReference type="EMBL" id="GEO32001.1"/>
    </source>
</evidence>
<keyword evidence="2" id="KW-0812">Transmembrane</keyword>
<dbReference type="RefSeq" id="WP_147068371.1">
    <property type="nucleotide sequence ID" value="NZ_BAAARO010000040.1"/>
</dbReference>
<gene>
    <name evidence="3" type="ORF">TAE01_38110</name>
</gene>
<evidence type="ECO:0000313" key="4">
    <source>
        <dbReference type="Proteomes" id="UP000321534"/>
    </source>
</evidence>
<feature type="compositionally biased region" description="Low complexity" evidence="1">
    <location>
        <begin position="195"/>
        <end position="265"/>
    </location>
</feature>
<dbReference type="OrthoDB" id="4871796at2"/>